<evidence type="ECO:0000256" key="1">
    <source>
        <dbReference type="ARBA" id="ARBA00022768"/>
    </source>
</evidence>
<dbReference type="InterPro" id="IPR036433">
    <property type="entry name" value="EF1B_G_C_sf"/>
</dbReference>
<feature type="domain" description="EF-1-gamma C-terminal" evidence="5">
    <location>
        <begin position="107"/>
        <end position="266"/>
    </location>
</feature>
<gene>
    <name evidence="6" type="primary">EF1G_1</name>
    <name evidence="6" type="ORF">Anas_13279</name>
</gene>
<dbReference type="InterPro" id="IPR050802">
    <property type="entry name" value="EF-GSTs"/>
</dbReference>
<dbReference type="SUPFAM" id="SSF47616">
    <property type="entry name" value="GST C-terminal domain-like"/>
    <property type="match status" value="1"/>
</dbReference>
<keyword evidence="2 3" id="KW-0648">Protein biosynthesis</keyword>
<comment type="caution">
    <text evidence="6">The sequence shown here is derived from an EMBL/GenBank/DDBJ whole genome shotgun (WGS) entry which is preliminary data.</text>
</comment>
<dbReference type="FunFam" id="3.30.70.1010:FF:000001">
    <property type="entry name" value="Elongation factor 1-gamma 1"/>
    <property type="match status" value="1"/>
</dbReference>
<dbReference type="InterPro" id="IPR036282">
    <property type="entry name" value="Glutathione-S-Trfase_C_sf"/>
</dbReference>
<keyword evidence="1 3" id="KW-0251">Elongation factor</keyword>
<dbReference type="GO" id="GO:0003746">
    <property type="term" value="F:translation elongation factor activity"/>
    <property type="evidence" value="ECO:0007669"/>
    <property type="project" value="UniProtKB-UniRule"/>
</dbReference>
<evidence type="ECO:0000256" key="3">
    <source>
        <dbReference type="PROSITE-ProRule" id="PRU00519"/>
    </source>
</evidence>
<feature type="non-terminal residue" evidence="6">
    <location>
        <position position="1"/>
    </location>
</feature>
<evidence type="ECO:0000313" key="7">
    <source>
        <dbReference type="Proteomes" id="UP000326759"/>
    </source>
</evidence>
<dbReference type="SUPFAM" id="SSF89942">
    <property type="entry name" value="eEF1-gamma domain"/>
    <property type="match status" value="1"/>
</dbReference>
<dbReference type="Gene3D" id="1.20.1050.10">
    <property type="match status" value="1"/>
</dbReference>
<evidence type="ECO:0000313" key="6">
    <source>
        <dbReference type="EMBL" id="KAB7499472.1"/>
    </source>
</evidence>
<keyword evidence="7" id="KW-1185">Reference proteome</keyword>
<dbReference type="Pfam" id="PF00647">
    <property type="entry name" value="EF1G"/>
    <property type="match status" value="1"/>
</dbReference>
<evidence type="ECO:0000256" key="4">
    <source>
        <dbReference type="SAM" id="MobiDB-lite"/>
    </source>
</evidence>
<sequence>CHNINFEPFLYQYVLEPSFREPYINTNRWFMTMINQPQVKAVIGDFKLCEKMAQFDGKKFAEMQGKLDKRSGGSEKKEKKQAKEEKKEPAPKKVVEEEAPAAAAPKAKDPLDALPAGTLVMDEWKRFYSNNEEAKSVPWFWENFDKEHYSIWFCEYKYADELSKIFMTCNLVGGMFQRLDKMRKNAFASMCVFGEDNNNNISGIWVWRGHELAFPLSEDWTIDYESYDWKKLNPDAEETKKLVDQYFKWEGSDSKGRKFNQGKIFK</sequence>
<evidence type="ECO:0000259" key="5">
    <source>
        <dbReference type="PROSITE" id="PS50040"/>
    </source>
</evidence>
<name>A0A5N5SZK9_9CRUS</name>
<dbReference type="OrthoDB" id="249703at2759"/>
<feature type="region of interest" description="Disordered" evidence="4">
    <location>
        <begin position="66"/>
        <end position="108"/>
    </location>
</feature>
<reference evidence="6 7" key="1">
    <citation type="journal article" date="2019" name="PLoS Biol.">
        <title>Sex chromosomes control vertical transmission of feminizing Wolbachia symbionts in an isopod.</title>
        <authorList>
            <person name="Becking T."/>
            <person name="Chebbi M.A."/>
            <person name="Giraud I."/>
            <person name="Moumen B."/>
            <person name="Laverre T."/>
            <person name="Caubet Y."/>
            <person name="Peccoud J."/>
            <person name="Gilbert C."/>
            <person name="Cordaux R."/>
        </authorList>
    </citation>
    <scope>NUCLEOTIDE SEQUENCE [LARGE SCALE GENOMIC DNA]</scope>
    <source>
        <strain evidence="6">ANa2</strain>
        <tissue evidence="6">Whole body excluding digestive tract and cuticle</tissue>
    </source>
</reference>
<dbReference type="EMBL" id="SEYY01018269">
    <property type="protein sequence ID" value="KAB7499472.1"/>
    <property type="molecule type" value="Genomic_DNA"/>
</dbReference>
<dbReference type="InterPro" id="IPR001662">
    <property type="entry name" value="EF1B_G_C"/>
</dbReference>
<dbReference type="PANTHER" id="PTHR43986">
    <property type="entry name" value="ELONGATION FACTOR 1-GAMMA"/>
    <property type="match status" value="1"/>
</dbReference>
<proteinExistence type="predicted"/>
<dbReference type="PANTHER" id="PTHR43986:SF1">
    <property type="entry name" value="ELONGATION FACTOR 1-GAMMA"/>
    <property type="match status" value="1"/>
</dbReference>
<organism evidence="6 7">
    <name type="scientific">Armadillidium nasatum</name>
    <dbReference type="NCBI Taxonomy" id="96803"/>
    <lineage>
        <taxon>Eukaryota</taxon>
        <taxon>Metazoa</taxon>
        <taxon>Ecdysozoa</taxon>
        <taxon>Arthropoda</taxon>
        <taxon>Crustacea</taxon>
        <taxon>Multicrustacea</taxon>
        <taxon>Malacostraca</taxon>
        <taxon>Eumalacostraca</taxon>
        <taxon>Peracarida</taxon>
        <taxon>Isopoda</taxon>
        <taxon>Oniscidea</taxon>
        <taxon>Crinocheta</taxon>
        <taxon>Armadillidiidae</taxon>
        <taxon>Armadillidium</taxon>
    </lineage>
</organism>
<dbReference type="Gene3D" id="3.30.70.1010">
    <property type="entry name" value="Translation elongation factor EF1B, gamma chain, conserved domain"/>
    <property type="match status" value="1"/>
</dbReference>
<dbReference type="GO" id="GO:0005737">
    <property type="term" value="C:cytoplasm"/>
    <property type="evidence" value="ECO:0007669"/>
    <property type="project" value="TreeGrafter"/>
</dbReference>
<dbReference type="GO" id="GO:0005634">
    <property type="term" value="C:nucleus"/>
    <property type="evidence" value="ECO:0007669"/>
    <property type="project" value="TreeGrafter"/>
</dbReference>
<evidence type="ECO:0000256" key="2">
    <source>
        <dbReference type="ARBA" id="ARBA00022917"/>
    </source>
</evidence>
<dbReference type="PROSITE" id="PS50040">
    <property type="entry name" value="EF1G_C"/>
    <property type="match status" value="1"/>
</dbReference>
<dbReference type="Proteomes" id="UP000326759">
    <property type="component" value="Unassembled WGS sequence"/>
</dbReference>
<dbReference type="AlphaFoldDB" id="A0A5N5SZK9"/>
<accession>A0A5N5SZK9</accession>
<feature type="compositionally biased region" description="Basic and acidic residues" evidence="4">
    <location>
        <begin position="66"/>
        <end position="96"/>
    </location>
</feature>
<dbReference type="SMART" id="SM01183">
    <property type="entry name" value="EF1G"/>
    <property type="match status" value="1"/>
</dbReference>
<protein>
    <submittedName>
        <fullName evidence="6">Elongation factor 1-gamma</fullName>
    </submittedName>
</protein>